<evidence type="ECO:0000313" key="5">
    <source>
        <dbReference type="Proteomes" id="UP000288216"/>
    </source>
</evidence>
<dbReference type="GO" id="GO:0006260">
    <property type="term" value="P:DNA replication"/>
    <property type="evidence" value="ECO:0007669"/>
    <property type="project" value="UniProtKB-KW"/>
</dbReference>
<gene>
    <name evidence="4" type="ORF">scyTo_0023012</name>
</gene>
<dbReference type="GO" id="GO:0034088">
    <property type="term" value="P:maintenance of mitotic sister chromatid cohesion"/>
    <property type="evidence" value="ECO:0007669"/>
    <property type="project" value="TreeGrafter"/>
</dbReference>
<accession>A0A401Q8B9</accession>
<proteinExistence type="inferred from homology"/>
<dbReference type="Pfam" id="PF09724">
    <property type="entry name" value="Dcc1"/>
    <property type="match status" value="1"/>
</dbReference>
<dbReference type="GO" id="GO:0000785">
    <property type="term" value="C:chromatin"/>
    <property type="evidence" value="ECO:0007669"/>
    <property type="project" value="TreeGrafter"/>
</dbReference>
<dbReference type="PANTHER" id="PTHR13395">
    <property type="entry name" value="SISTER CHROMATID COHESION PROTEIN DCC1-RELATED"/>
    <property type="match status" value="1"/>
</dbReference>
<dbReference type="OrthoDB" id="5199543at2759"/>
<organism evidence="4 5">
    <name type="scientific">Scyliorhinus torazame</name>
    <name type="common">Cloudy catshark</name>
    <name type="synonym">Catulus torazame</name>
    <dbReference type="NCBI Taxonomy" id="75743"/>
    <lineage>
        <taxon>Eukaryota</taxon>
        <taxon>Metazoa</taxon>
        <taxon>Chordata</taxon>
        <taxon>Craniata</taxon>
        <taxon>Vertebrata</taxon>
        <taxon>Chondrichthyes</taxon>
        <taxon>Elasmobranchii</taxon>
        <taxon>Galeomorphii</taxon>
        <taxon>Galeoidea</taxon>
        <taxon>Carcharhiniformes</taxon>
        <taxon>Scyliorhinidae</taxon>
        <taxon>Scyliorhinus</taxon>
    </lineage>
</organism>
<feature type="non-terminal residue" evidence="4">
    <location>
        <position position="1"/>
    </location>
</feature>
<evidence type="ECO:0000313" key="4">
    <source>
        <dbReference type="EMBL" id="GCB81616.1"/>
    </source>
</evidence>
<keyword evidence="3" id="KW-0235">DNA replication</keyword>
<evidence type="ECO:0000256" key="1">
    <source>
        <dbReference type="ARBA" id="ARBA00007017"/>
    </source>
</evidence>
<name>A0A401Q8B9_SCYTO</name>
<sequence length="70" mass="8136">EMIEHCLNCYGKQYTNEAGKVFYALNEDEVCKSNALMLLRNAVKFNLSEFEEVWQQSVPEGMSTRLDQLE</sequence>
<feature type="non-terminal residue" evidence="4">
    <location>
        <position position="70"/>
    </location>
</feature>
<evidence type="ECO:0000256" key="2">
    <source>
        <dbReference type="ARBA" id="ARBA00017682"/>
    </source>
</evidence>
<dbReference type="EMBL" id="BFAA01025532">
    <property type="protein sequence ID" value="GCB81616.1"/>
    <property type="molecule type" value="Genomic_DNA"/>
</dbReference>
<dbReference type="InterPro" id="IPR019128">
    <property type="entry name" value="Dcc1"/>
</dbReference>
<evidence type="ECO:0000256" key="3">
    <source>
        <dbReference type="ARBA" id="ARBA00022705"/>
    </source>
</evidence>
<dbReference type="Proteomes" id="UP000288216">
    <property type="component" value="Unassembled WGS sequence"/>
</dbReference>
<reference evidence="4 5" key="1">
    <citation type="journal article" date="2018" name="Nat. Ecol. Evol.">
        <title>Shark genomes provide insights into elasmobranch evolution and the origin of vertebrates.</title>
        <authorList>
            <person name="Hara Y"/>
            <person name="Yamaguchi K"/>
            <person name="Onimaru K"/>
            <person name="Kadota M"/>
            <person name="Koyanagi M"/>
            <person name="Keeley SD"/>
            <person name="Tatsumi K"/>
            <person name="Tanaka K"/>
            <person name="Motone F"/>
            <person name="Kageyama Y"/>
            <person name="Nozu R"/>
            <person name="Adachi N"/>
            <person name="Nishimura O"/>
            <person name="Nakagawa R"/>
            <person name="Tanegashima C"/>
            <person name="Kiyatake I"/>
            <person name="Matsumoto R"/>
            <person name="Murakumo K"/>
            <person name="Nishida K"/>
            <person name="Terakita A"/>
            <person name="Kuratani S"/>
            <person name="Sato K"/>
            <person name="Hyodo S Kuraku.S."/>
        </authorList>
    </citation>
    <scope>NUCLEOTIDE SEQUENCE [LARGE SCALE GENOMIC DNA]</scope>
</reference>
<dbReference type="STRING" id="75743.A0A401Q8B9"/>
<protein>
    <recommendedName>
        <fullName evidence="2">Sister chromatid cohesion protein DCC1</fullName>
    </recommendedName>
</protein>
<dbReference type="AlphaFoldDB" id="A0A401Q8B9"/>
<dbReference type="GO" id="GO:0031390">
    <property type="term" value="C:Ctf18 RFC-like complex"/>
    <property type="evidence" value="ECO:0007669"/>
    <property type="project" value="InterPro"/>
</dbReference>
<comment type="caution">
    <text evidence="4">The sequence shown here is derived from an EMBL/GenBank/DDBJ whole genome shotgun (WGS) entry which is preliminary data.</text>
</comment>
<dbReference type="PANTHER" id="PTHR13395:SF6">
    <property type="entry name" value="SISTER CHROMATID COHESION PROTEIN DCC1"/>
    <property type="match status" value="1"/>
</dbReference>
<dbReference type="GO" id="GO:0000775">
    <property type="term" value="C:chromosome, centromeric region"/>
    <property type="evidence" value="ECO:0007669"/>
    <property type="project" value="TreeGrafter"/>
</dbReference>
<keyword evidence="5" id="KW-1185">Reference proteome</keyword>
<comment type="similarity">
    <text evidence="1">Belongs to the DCC1 family.</text>
</comment>